<keyword evidence="1" id="KW-0812">Transmembrane</keyword>
<dbReference type="AlphaFoldDB" id="A0A4V2RIY2"/>
<name>A0A4V2RIY2_SHIGR</name>
<accession>A0A4V2RIY2</accession>
<evidence type="ECO:0008006" key="4">
    <source>
        <dbReference type="Google" id="ProtNLM"/>
    </source>
</evidence>
<organism evidence="2 3">
    <name type="scientific">Shinella granuli</name>
    <dbReference type="NCBI Taxonomy" id="323621"/>
    <lineage>
        <taxon>Bacteria</taxon>
        <taxon>Pseudomonadati</taxon>
        <taxon>Pseudomonadota</taxon>
        <taxon>Alphaproteobacteria</taxon>
        <taxon>Hyphomicrobiales</taxon>
        <taxon>Rhizobiaceae</taxon>
        <taxon>Shinella</taxon>
    </lineage>
</organism>
<reference evidence="2 3" key="1">
    <citation type="submission" date="2019-03" db="EMBL/GenBank/DDBJ databases">
        <title>Genomic Encyclopedia of Type Strains, Phase IV (KMG-IV): sequencing the most valuable type-strain genomes for metagenomic binning, comparative biology and taxonomic classification.</title>
        <authorList>
            <person name="Goeker M."/>
        </authorList>
    </citation>
    <scope>NUCLEOTIDE SEQUENCE [LARGE SCALE GENOMIC DNA]</scope>
    <source>
        <strain evidence="2 3">DSM 18401</strain>
    </source>
</reference>
<evidence type="ECO:0000313" key="3">
    <source>
        <dbReference type="Proteomes" id="UP000295351"/>
    </source>
</evidence>
<sequence>MSTAKVKTNPHAGLPGGRHRWRFHLSVLLLIIPIALAPKFLREEALFFGDSGLGQRELGEMAIGPWHVSVAEYMADAPIDQGLAGHMKTFAIRWNTEDAAHIKASYFKVGKPRSLRAAGVVLSGAPYRQMADVPIPQRARPDDALWLTVEGWDGTVHQVAIPLNEASPATIAWLKQRGEAQ</sequence>
<protein>
    <recommendedName>
        <fullName evidence="4">Thiamine pyrophosphate-binding protein</fullName>
    </recommendedName>
</protein>
<dbReference type="InterPro" id="IPR016922">
    <property type="entry name" value="UCP029505"/>
</dbReference>
<comment type="caution">
    <text evidence="2">The sequence shown here is derived from an EMBL/GenBank/DDBJ whole genome shotgun (WGS) entry which is preliminary data.</text>
</comment>
<dbReference type="Proteomes" id="UP000295351">
    <property type="component" value="Unassembled WGS sequence"/>
</dbReference>
<dbReference type="RefSeq" id="WP_133034097.1">
    <property type="nucleotide sequence ID" value="NZ_BAABEI010000002.1"/>
</dbReference>
<proteinExistence type="predicted"/>
<evidence type="ECO:0000313" key="2">
    <source>
        <dbReference type="EMBL" id="TCN46060.1"/>
    </source>
</evidence>
<evidence type="ECO:0000256" key="1">
    <source>
        <dbReference type="SAM" id="Phobius"/>
    </source>
</evidence>
<gene>
    <name evidence="2" type="ORF">EV665_105147</name>
</gene>
<dbReference type="PIRSF" id="PIRSF029505">
    <property type="entry name" value="UCP029505"/>
    <property type="match status" value="1"/>
</dbReference>
<keyword evidence="3" id="KW-1185">Reference proteome</keyword>
<keyword evidence="1" id="KW-1133">Transmembrane helix</keyword>
<dbReference type="EMBL" id="SLVX01000005">
    <property type="protein sequence ID" value="TCN46060.1"/>
    <property type="molecule type" value="Genomic_DNA"/>
</dbReference>
<keyword evidence="1" id="KW-0472">Membrane</keyword>
<feature type="transmembrane region" description="Helical" evidence="1">
    <location>
        <begin position="21"/>
        <end position="41"/>
    </location>
</feature>